<protein>
    <submittedName>
        <fullName evidence="2">Deoxynucleotidyltransferase terminal-interacting protein 1</fullName>
    </submittedName>
</protein>
<reference evidence="2" key="1">
    <citation type="submission" date="2019-05" db="EMBL/GenBank/DDBJ databases">
        <title>Annotation for the trematode Fasciolopsis buski.</title>
        <authorList>
            <person name="Choi Y.-J."/>
        </authorList>
    </citation>
    <scope>NUCLEOTIDE SEQUENCE</scope>
    <source>
        <strain evidence="2">HT</strain>
        <tissue evidence="2">Whole worm</tissue>
    </source>
</reference>
<feature type="compositionally biased region" description="Low complexity" evidence="1">
    <location>
        <begin position="187"/>
        <end position="203"/>
    </location>
</feature>
<organism evidence="2 3">
    <name type="scientific">Fasciolopsis buskii</name>
    <dbReference type="NCBI Taxonomy" id="27845"/>
    <lineage>
        <taxon>Eukaryota</taxon>
        <taxon>Metazoa</taxon>
        <taxon>Spiralia</taxon>
        <taxon>Lophotrochozoa</taxon>
        <taxon>Platyhelminthes</taxon>
        <taxon>Trematoda</taxon>
        <taxon>Digenea</taxon>
        <taxon>Plagiorchiida</taxon>
        <taxon>Echinostomata</taxon>
        <taxon>Echinostomatoidea</taxon>
        <taxon>Fasciolidae</taxon>
        <taxon>Fasciolopsis</taxon>
    </lineage>
</organism>
<comment type="caution">
    <text evidence="2">The sequence shown here is derived from an EMBL/GenBank/DDBJ whole genome shotgun (WGS) entry which is preliminary data.</text>
</comment>
<evidence type="ECO:0000313" key="3">
    <source>
        <dbReference type="Proteomes" id="UP000728185"/>
    </source>
</evidence>
<feature type="compositionally biased region" description="Polar residues" evidence="1">
    <location>
        <begin position="151"/>
        <end position="169"/>
    </location>
</feature>
<dbReference type="OrthoDB" id="5860246at2759"/>
<name>A0A8E0RQW7_9TREM</name>
<accession>A0A8E0RQW7</accession>
<proteinExistence type="predicted"/>
<feature type="compositionally biased region" description="Polar residues" evidence="1">
    <location>
        <begin position="127"/>
        <end position="137"/>
    </location>
</feature>
<evidence type="ECO:0000256" key="1">
    <source>
        <dbReference type="SAM" id="MobiDB-lite"/>
    </source>
</evidence>
<dbReference type="EMBL" id="LUCM01007982">
    <property type="protein sequence ID" value="KAA0189120.1"/>
    <property type="molecule type" value="Genomic_DNA"/>
</dbReference>
<feature type="region of interest" description="Disordered" evidence="1">
    <location>
        <begin position="127"/>
        <end position="229"/>
    </location>
</feature>
<keyword evidence="3" id="KW-1185">Reference proteome</keyword>
<dbReference type="Proteomes" id="UP000728185">
    <property type="component" value="Unassembled WGS sequence"/>
</dbReference>
<dbReference type="AlphaFoldDB" id="A0A8E0RQW7"/>
<evidence type="ECO:0000313" key="2">
    <source>
        <dbReference type="EMBL" id="KAA0189120.1"/>
    </source>
</evidence>
<gene>
    <name evidence="2" type="ORF">FBUS_01336</name>
</gene>
<sequence length="361" mass="39642">MANLNTPVRLRDHHSTVHLSIPSGCSTTTLSTVLGQGAYKANHHFPSNTCPDRASDFHQYKNYTEFSQNIQRSSDCGFQSADSSGVKANADSKPDQYIAAHGAVDSWRKSNCPVTVHSVDDLTAPIKSQSDVSSKPINDTHFGGAVEHHQPNSVPSALPQPTSRISSAANIKPGNASASLSNSFIRPPMMTPSSSNSTSNYNSATGKTGPVQMDSHENTSGFNKQNAAPKDPLPHWNMRLANVMHYPKYNTRKNSGFERRLKHTGLILDPKLTLRLLRKVLQPFINNAVNNVIQHYMEVCFPLSFLLGEYYNLRLFTRCLLLHGGPQKLTVLLHSLWADGGGRLGAYNNLSLSFTVKSGFR</sequence>